<sequence>MNNAMTIRRRQKTGLMTRIILLISFLILLGRLLYTIPGAIEHHQQKKAQPEPTTISSST</sequence>
<organism evidence="1 2">
    <name type="scientific">Paramixta manurensis</name>
    <dbReference type="NCBI Taxonomy" id="2740817"/>
    <lineage>
        <taxon>Bacteria</taxon>
        <taxon>Pseudomonadati</taxon>
        <taxon>Pseudomonadota</taxon>
        <taxon>Gammaproteobacteria</taxon>
        <taxon>Enterobacterales</taxon>
        <taxon>Erwiniaceae</taxon>
        <taxon>Paramixta</taxon>
    </lineage>
</organism>
<protein>
    <submittedName>
        <fullName evidence="1">DUF2633 domain-containing protein</fullName>
    </submittedName>
</protein>
<dbReference type="InterPro" id="IPR022576">
    <property type="entry name" value="YfgG"/>
</dbReference>
<name>A0A6M8UIG3_9GAMM</name>
<dbReference type="KEGG" id="pmak:PMPD1_3272"/>
<dbReference type="Pfam" id="PF11119">
    <property type="entry name" value="DUF2633"/>
    <property type="match status" value="1"/>
</dbReference>
<keyword evidence="2" id="KW-1185">Reference proteome</keyword>
<evidence type="ECO:0000313" key="2">
    <source>
        <dbReference type="Proteomes" id="UP000505325"/>
    </source>
</evidence>
<accession>A0A6M8UIG3</accession>
<dbReference type="Proteomes" id="UP000505325">
    <property type="component" value="Chromosome"/>
</dbReference>
<evidence type="ECO:0000313" key="1">
    <source>
        <dbReference type="EMBL" id="QKJ88197.1"/>
    </source>
</evidence>
<dbReference type="AlphaFoldDB" id="A0A6M8UIG3"/>
<dbReference type="EMBL" id="CP054212">
    <property type="protein sequence ID" value="QKJ88197.1"/>
    <property type="molecule type" value="Genomic_DNA"/>
</dbReference>
<proteinExistence type="predicted"/>
<gene>
    <name evidence="1" type="ORF">PMPD1_3272</name>
</gene>
<reference evidence="1 2" key="1">
    <citation type="submission" date="2020-06" db="EMBL/GenBank/DDBJ databases">
        <title>Genome sequence of Paramixta manurensis strain PD-1.</title>
        <authorList>
            <person name="Lee C.W."/>
            <person name="Kim J."/>
        </authorList>
    </citation>
    <scope>NUCLEOTIDE SEQUENCE [LARGE SCALE GENOMIC DNA]</scope>
    <source>
        <strain evidence="1 2">PD-1</strain>
    </source>
</reference>